<comment type="caution">
    <text evidence="18">The sequence shown here is derived from an EMBL/GenBank/DDBJ whole genome shotgun (WGS) entry which is preliminary data.</text>
</comment>
<dbReference type="SUPFAM" id="SSF63737">
    <property type="entry name" value="Leukotriene A4 hydrolase N-terminal domain"/>
    <property type="match status" value="1"/>
</dbReference>
<dbReference type="GO" id="GO:0016020">
    <property type="term" value="C:membrane"/>
    <property type="evidence" value="ECO:0007669"/>
    <property type="project" value="TreeGrafter"/>
</dbReference>
<dbReference type="Pfam" id="PF11838">
    <property type="entry name" value="ERAP1_C"/>
    <property type="match status" value="1"/>
</dbReference>
<dbReference type="Proteomes" id="UP000009877">
    <property type="component" value="Unassembled WGS sequence"/>
</dbReference>
<evidence type="ECO:0000256" key="13">
    <source>
        <dbReference type="ARBA" id="ARBA00031533"/>
    </source>
</evidence>
<dbReference type="NCBIfam" id="TIGR02412">
    <property type="entry name" value="pepN_strep_liv"/>
    <property type="match status" value="1"/>
</dbReference>
<feature type="domain" description="Peptidase M1 membrane alanine aminopeptidase" evidence="15">
    <location>
        <begin position="233"/>
        <end position="445"/>
    </location>
</feature>
<dbReference type="FunFam" id="1.10.390.10:FF:000004">
    <property type="entry name" value="Aminopeptidase N"/>
    <property type="match status" value="1"/>
</dbReference>
<proteinExistence type="inferred from homology"/>
<dbReference type="Pfam" id="PF17900">
    <property type="entry name" value="Peptidase_M1_N"/>
    <property type="match status" value="1"/>
</dbReference>
<dbReference type="Gene3D" id="2.60.40.1730">
    <property type="entry name" value="tricorn interacting facor f3 domain"/>
    <property type="match status" value="1"/>
</dbReference>
<evidence type="ECO:0000256" key="10">
    <source>
        <dbReference type="ARBA" id="ARBA00022833"/>
    </source>
</evidence>
<dbReference type="InterPro" id="IPR042097">
    <property type="entry name" value="Aminopeptidase_N-like_N_sf"/>
</dbReference>
<dbReference type="AlphaFoldDB" id="M2XAY0"/>
<dbReference type="InterPro" id="IPR012778">
    <property type="entry name" value="Pept_M1_aminopeptidase"/>
</dbReference>
<dbReference type="EC" id="3.4.11.2" evidence="4"/>
<dbReference type="InterPro" id="IPR050344">
    <property type="entry name" value="Peptidase_M1_aminopeptidases"/>
</dbReference>
<comment type="similarity">
    <text evidence="3">Belongs to the peptidase M1 family.</text>
</comment>
<evidence type="ECO:0000256" key="9">
    <source>
        <dbReference type="ARBA" id="ARBA00022801"/>
    </source>
</evidence>
<feature type="domain" description="Aminopeptidase N-like N-terminal" evidence="17">
    <location>
        <begin position="22"/>
        <end position="188"/>
    </location>
</feature>
<evidence type="ECO:0000313" key="18">
    <source>
        <dbReference type="EMBL" id="EME36241.1"/>
    </source>
</evidence>
<name>M2XAY0_9MICC</name>
<evidence type="ECO:0000256" key="6">
    <source>
        <dbReference type="ARBA" id="ARBA00022438"/>
    </source>
</evidence>
<dbReference type="PANTHER" id="PTHR11533">
    <property type="entry name" value="PROTEASE M1 ZINC METALLOPROTEASE"/>
    <property type="match status" value="1"/>
</dbReference>
<dbReference type="GO" id="GO:0006508">
    <property type="term" value="P:proteolysis"/>
    <property type="evidence" value="ECO:0007669"/>
    <property type="project" value="UniProtKB-KW"/>
</dbReference>
<keyword evidence="9" id="KW-0378">Hydrolase</keyword>
<keyword evidence="6 18" id="KW-0031">Aminopeptidase</keyword>
<dbReference type="InterPro" id="IPR001930">
    <property type="entry name" value="Peptidase_M1"/>
</dbReference>
<dbReference type="GO" id="GO:0005737">
    <property type="term" value="C:cytoplasm"/>
    <property type="evidence" value="ECO:0007669"/>
    <property type="project" value="TreeGrafter"/>
</dbReference>
<feature type="region of interest" description="Disordered" evidence="14">
    <location>
        <begin position="848"/>
        <end position="881"/>
    </location>
</feature>
<evidence type="ECO:0000259" key="17">
    <source>
        <dbReference type="Pfam" id="PF17900"/>
    </source>
</evidence>
<dbReference type="GO" id="GO:0043171">
    <property type="term" value="P:peptide catabolic process"/>
    <property type="evidence" value="ECO:0007669"/>
    <property type="project" value="TreeGrafter"/>
</dbReference>
<dbReference type="GO" id="GO:0070006">
    <property type="term" value="F:metalloaminopeptidase activity"/>
    <property type="evidence" value="ECO:0007669"/>
    <property type="project" value="TreeGrafter"/>
</dbReference>
<dbReference type="RefSeq" id="WP_006215145.1">
    <property type="nucleotide sequence ID" value="NZ_ANHZ02000017.1"/>
</dbReference>
<evidence type="ECO:0000256" key="14">
    <source>
        <dbReference type="SAM" id="MobiDB-lite"/>
    </source>
</evidence>
<evidence type="ECO:0000256" key="8">
    <source>
        <dbReference type="ARBA" id="ARBA00022723"/>
    </source>
</evidence>
<dbReference type="InterPro" id="IPR024571">
    <property type="entry name" value="ERAP1-like_C_dom"/>
</dbReference>
<keyword evidence="7" id="KW-0645">Protease</keyword>
<sequence>MPGKNLTRAEAAQRAAALEVASYDVVLDLTTGDETFEALTTVRFTCREPGSDSFIDAFTASVSSVRLNGRELDPAEVSDGLRIQLPDLAEDNELVIASTMAYTNTGEGLHRFVDPADGEVYLYSQFEVADTRRMFPVFEQPDLKSRFAFTVTAPAHWQVVSNQPTPGPVVEGDKGTWAFAPTPVLPPYITALVAGPYEVVRDELTSSDGRTIPLGVFARKSLMDHVDAEEMFRITKQGFEFYEAQFDTPYPFEKYDQLYVPQFNAGAMENAGAVTFVESYVFRSKPTQARRDRRVITILHELAHMWFGNLVTMRWWNDLWLNESFAEYASTLASAQATDVEGAWTIFASGEKSWGFEQDQLPTTHPIKAEIADLEDVLVNFDGITYAKGASVLKQLVAWVGQPEFMAGLRTYFQAHGWANAELKDLLVELEKASGRDLKDWSQRWLETAGVNTLIPRVERDDDSVITSFAIEQTAPEQLPTLRPHRLAVGFYDVDSATGLLQRTHRHELDIDGALTEVPELVGRDAPDLILLNDDDLAYAKIRLDECSQDTAAEHLKDFADSLPRALVWQAAWDGVHDGVTPARAYVDTVLNNIGQESDSTTVNLQLRRLDQVLDSYVAAGARQATDHDAATRLWELAEKAAPGSDHQLQFVSAFARRASTEEHLDLVQQLRSGQVRLEGLEIDDDLSWSLLISLAAGGRAGAADIDAALQADNTEHGAISASSARAAIPTPEAKAETWRAVVEEGTMPNSLQAAAIAGFRKTQDPQLLAPYTQRYFEQVTDIYRTRSHELAEQIAVGLFPRTAVQATVDAADEFIAQIPEDLNGLRRLALEGRDRVVRAVAAQEVDAAHPASPGVHEPDLTSLADAEAAKRTPAPRTTME</sequence>
<evidence type="ECO:0000256" key="11">
    <source>
        <dbReference type="ARBA" id="ARBA00023049"/>
    </source>
</evidence>
<dbReference type="STRING" id="71999.KPaMU14_04985"/>
<dbReference type="PRINTS" id="PR00756">
    <property type="entry name" value="ALADIPTASE"/>
</dbReference>
<dbReference type="GO" id="GO:0005615">
    <property type="term" value="C:extracellular space"/>
    <property type="evidence" value="ECO:0007669"/>
    <property type="project" value="TreeGrafter"/>
</dbReference>
<protein>
    <recommendedName>
        <fullName evidence="5">Aminopeptidase N</fullName>
        <ecNumber evidence="4">3.4.11.2</ecNumber>
    </recommendedName>
    <alternativeName>
        <fullName evidence="12">Alanine aminopeptidase</fullName>
    </alternativeName>
    <alternativeName>
        <fullName evidence="13">Lysyl aminopeptidase</fullName>
    </alternativeName>
</protein>
<accession>M2XAY0</accession>
<comment type="cofactor">
    <cofactor evidence="2">
        <name>Zn(2+)</name>
        <dbReference type="ChEBI" id="CHEBI:29105"/>
    </cofactor>
</comment>
<gene>
    <name evidence="18" type="ORF">C884_00720</name>
</gene>
<dbReference type="GO" id="GO:0042277">
    <property type="term" value="F:peptide binding"/>
    <property type="evidence" value="ECO:0007669"/>
    <property type="project" value="TreeGrafter"/>
</dbReference>
<evidence type="ECO:0000256" key="5">
    <source>
        <dbReference type="ARBA" id="ARBA00015611"/>
    </source>
</evidence>
<keyword evidence="11" id="KW-0482">Metalloprotease</keyword>
<dbReference type="GO" id="GO:0016285">
    <property type="term" value="F:alanyl aminopeptidase activity"/>
    <property type="evidence" value="ECO:0007669"/>
    <property type="project" value="UniProtKB-EC"/>
</dbReference>
<dbReference type="PANTHER" id="PTHR11533:SF174">
    <property type="entry name" value="PUROMYCIN-SENSITIVE AMINOPEPTIDASE-RELATED"/>
    <property type="match status" value="1"/>
</dbReference>
<evidence type="ECO:0000313" key="19">
    <source>
        <dbReference type="Proteomes" id="UP000009877"/>
    </source>
</evidence>
<dbReference type="CDD" id="cd09602">
    <property type="entry name" value="M1_APN"/>
    <property type="match status" value="1"/>
</dbReference>
<dbReference type="InterPro" id="IPR014782">
    <property type="entry name" value="Peptidase_M1_dom"/>
</dbReference>
<evidence type="ECO:0000256" key="2">
    <source>
        <dbReference type="ARBA" id="ARBA00001947"/>
    </source>
</evidence>
<evidence type="ECO:0000256" key="3">
    <source>
        <dbReference type="ARBA" id="ARBA00010136"/>
    </source>
</evidence>
<evidence type="ECO:0000256" key="12">
    <source>
        <dbReference type="ARBA" id="ARBA00029811"/>
    </source>
</evidence>
<dbReference type="GO" id="GO:0008270">
    <property type="term" value="F:zinc ion binding"/>
    <property type="evidence" value="ECO:0007669"/>
    <property type="project" value="InterPro"/>
</dbReference>
<organism evidence="18 19">
    <name type="scientific">Kocuria palustris PEL</name>
    <dbReference type="NCBI Taxonomy" id="1236550"/>
    <lineage>
        <taxon>Bacteria</taxon>
        <taxon>Bacillati</taxon>
        <taxon>Actinomycetota</taxon>
        <taxon>Actinomycetes</taxon>
        <taxon>Micrococcales</taxon>
        <taxon>Micrococcaceae</taxon>
        <taxon>Kocuria</taxon>
    </lineage>
</organism>
<evidence type="ECO:0000259" key="15">
    <source>
        <dbReference type="Pfam" id="PF01433"/>
    </source>
</evidence>
<dbReference type="InterPro" id="IPR045357">
    <property type="entry name" value="Aminopeptidase_N-like_N"/>
</dbReference>
<comment type="catalytic activity">
    <reaction evidence="1">
        <text>Release of an N-terminal amino acid, Xaa-|-Yaa- from a peptide, amide or arylamide. Xaa is preferably Ala, but may be most amino acids including Pro (slow action). When a terminal hydrophobic residue is followed by a prolyl residue, the two may be released as an intact Xaa-Pro dipeptide.</text>
        <dbReference type="EC" id="3.4.11.2"/>
    </reaction>
</comment>
<feature type="domain" description="ERAP1-like C-terminal" evidence="16">
    <location>
        <begin position="529"/>
        <end position="838"/>
    </location>
</feature>
<evidence type="ECO:0000256" key="1">
    <source>
        <dbReference type="ARBA" id="ARBA00000098"/>
    </source>
</evidence>
<evidence type="ECO:0000256" key="4">
    <source>
        <dbReference type="ARBA" id="ARBA00012564"/>
    </source>
</evidence>
<dbReference type="Gene3D" id="1.10.390.10">
    <property type="entry name" value="Neutral Protease Domain 2"/>
    <property type="match status" value="1"/>
</dbReference>
<evidence type="ECO:0000259" key="16">
    <source>
        <dbReference type="Pfam" id="PF11838"/>
    </source>
</evidence>
<keyword evidence="19" id="KW-1185">Reference proteome</keyword>
<evidence type="ECO:0000256" key="7">
    <source>
        <dbReference type="ARBA" id="ARBA00022670"/>
    </source>
</evidence>
<keyword evidence="8" id="KW-0479">Metal-binding</keyword>
<dbReference type="EMBL" id="ANHZ02000017">
    <property type="protein sequence ID" value="EME36241.1"/>
    <property type="molecule type" value="Genomic_DNA"/>
</dbReference>
<dbReference type="MEROPS" id="M01.009"/>
<keyword evidence="10" id="KW-0862">Zinc</keyword>
<reference evidence="18 19" key="1">
    <citation type="journal article" date="2014" name="Genome Announc.">
        <title>Draft Genome Sequence of Kocuria palustris PEL.</title>
        <authorList>
            <person name="Sharma G."/>
            <person name="Khatri I."/>
            <person name="Subramanian S."/>
        </authorList>
    </citation>
    <scope>NUCLEOTIDE SEQUENCE [LARGE SCALE GENOMIC DNA]</scope>
    <source>
        <strain evidence="18 19">PEL</strain>
    </source>
</reference>
<dbReference type="FunFam" id="2.60.40.1730:FF:000010">
    <property type="entry name" value="Putative aminopeptidase N"/>
    <property type="match status" value="1"/>
</dbReference>
<dbReference type="InterPro" id="IPR027268">
    <property type="entry name" value="Peptidase_M4/M1_CTD_sf"/>
</dbReference>
<dbReference type="Pfam" id="PF01433">
    <property type="entry name" value="Peptidase_M1"/>
    <property type="match status" value="1"/>
</dbReference>
<dbReference type="SUPFAM" id="SSF55486">
    <property type="entry name" value="Metalloproteases ('zincins'), catalytic domain"/>
    <property type="match status" value="1"/>
</dbReference>